<name>A0ABN2UGH7_9MICO</name>
<feature type="transmembrane region" description="Helical" evidence="1">
    <location>
        <begin position="9"/>
        <end position="33"/>
    </location>
</feature>
<feature type="transmembrane region" description="Helical" evidence="1">
    <location>
        <begin position="53"/>
        <end position="74"/>
    </location>
</feature>
<comment type="caution">
    <text evidence="2">The sequence shown here is derived from an EMBL/GenBank/DDBJ whole genome shotgun (WGS) entry which is preliminary data.</text>
</comment>
<organism evidence="2 3">
    <name type="scientific">Agromyces tropicus</name>
    <dbReference type="NCBI Taxonomy" id="555371"/>
    <lineage>
        <taxon>Bacteria</taxon>
        <taxon>Bacillati</taxon>
        <taxon>Actinomycetota</taxon>
        <taxon>Actinomycetes</taxon>
        <taxon>Micrococcales</taxon>
        <taxon>Microbacteriaceae</taxon>
        <taxon>Agromyces</taxon>
    </lineage>
</organism>
<keyword evidence="1" id="KW-0812">Transmembrane</keyword>
<evidence type="ECO:0000313" key="2">
    <source>
        <dbReference type="EMBL" id="GAA2035578.1"/>
    </source>
</evidence>
<reference evidence="2 3" key="1">
    <citation type="journal article" date="2019" name="Int. J. Syst. Evol. Microbiol.">
        <title>The Global Catalogue of Microorganisms (GCM) 10K type strain sequencing project: providing services to taxonomists for standard genome sequencing and annotation.</title>
        <authorList>
            <consortium name="The Broad Institute Genomics Platform"/>
            <consortium name="The Broad Institute Genome Sequencing Center for Infectious Disease"/>
            <person name="Wu L."/>
            <person name="Ma J."/>
        </authorList>
    </citation>
    <scope>NUCLEOTIDE SEQUENCE [LARGE SCALE GENOMIC DNA]</scope>
    <source>
        <strain evidence="2 3">JCM 15672</strain>
    </source>
</reference>
<dbReference type="Proteomes" id="UP001501196">
    <property type="component" value="Unassembled WGS sequence"/>
</dbReference>
<dbReference type="EMBL" id="BAAAPW010000002">
    <property type="protein sequence ID" value="GAA2035578.1"/>
    <property type="molecule type" value="Genomic_DNA"/>
</dbReference>
<evidence type="ECO:0000313" key="3">
    <source>
        <dbReference type="Proteomes" id="UP001501196"/>
    </source>
</evidence>
<dbReference type="RefSeq" id="WP_344372657.1">
    <property type="nucleotide sequence ID" value="NZ_BAAAPW010000002.1"/>
</dbReference>
<proteinExistence type="predicted"/>
<sequence length="81" mass="8301">MSTRRGRNWWVAAAIVLMGLGVLSAVQSLGYWLSTAVTGEPAAFMFIDHAGPAVTSGLIAIAFFILGGLALVAARRPAGAG</sequence>
<keyword evidence="1" id="KW-0472">Membrane</keyword>
<protein>
    <submittedName>
        <fullName evidence="2">Uncharacterized protein</fullName>
    </submittedName>
</protein>
<evidence type="ECO:0000256" key="1">
    <source>
        <dbReference type="SAM" id="Phobius"/>
    </source>
</evidence>
<keyword evidence="1" id="KW-1133">Transmembrane helix</keyword>
<accession>A0ABN2UGH7</accession>
<gene>
    <name evidence="2" type="ORF">GCM10009819_20080</name>
</gene>
<keyword evidence="3" id="KW-1185">Reference proteome</keyword>